<keyword evidence="7 9" id="KW-0807">Transducer</keyword>
<evidence type="ECO:0000256" key="4">
    <source>
        <dbReference type="ARBA" id="ARBA00022692"/>
    </source>
</evidence>
<keyword evidence="6 10" id="KW-0472">Membrane</keyword>
<evidence type="ECO:0000256" key="1">
    <source>
        <dbReference type="ARBA" id="ARBA00004651"/>
    </source>
</evidence>
<dbReference type="FunFam" id="1.10.287.950:FF:000001">
    <property type="entry name" value="Methyl-accepting chemotaxis sensory transducer"/>
    <property type="match status" value="1"/>
</dbReference>
<reference evidence="12 13" key="1">
    <citation type="submission" date="2019-11" db="EMBL/GenBank/DDBJ databases">
        <title>Using colonization assays and comparative genomics to discover symbiosis behaviors and factors in Vibrio fischeri.</title>
        <authorList>
            <person name="Bongrand C."/>
            <person name="Moriano-Gutierrez S."/>
            <person name="Arevalo P."/>
            <person name="Mcfall-Ngai M."/>
            <person name="Visick K."/>
            <person name="Polz M.F."/>
            <person name="Ruby E.G."/>
        </authorList>
    </citation>
    <scope>NUCLEOTIDE SEQUENCE [LARGE SCALE GENOMIC DNA]</scope>
    <source>
        <strain evidence="13">emors.3.2</strain>
    </source>
</reference>
<evidence type="ECO:0000256" key="2">
    <source>
        <dbReference type="ARBA" id="ARBA00022475"/>
    </source>
</evidence>
<accession>A0A6N3YW60</accession>
<organism evidence="12 13">
    <name type="scientific">Aliivibrio fischeri</name>
    <name type="common">Vibrio fischeri</name>
    <dbReference type="NCBI Taxonomy" id="668"/>
    <lineage>
        <taxon>Bacteria</taxon>
        <taxon>Pseudomonadati</taxon>
        <taxon>Pseudomonadota</taxon>
        <taxon>Gammaproteobacteria</taxon>
        <taxon>Vibrionales</taxon>
        <taxon>Vibrionaceae</taxon>
        <taxon>Aliivibrio</taxon>
    </lineage>
</organism>
<evidence type="ECO:0000313" key="13">
    <source>
        <dbReference type="Proteomes" id="UP000435323"/>
    </source>
</evidence>
<dbReference type="InterPro" id="IPR033479">
    <property type="entry name" value="dCache_1"/>
</dbReference>
<dbReference type="SMART" id="SM00283">
    <property type="entry name" value="MA"/>
    <property type="match status" value="1"/>
</dbReference>
<dbReference type="GO" id="GO:0005886">
    <property type="term" value="C:plasma membrane"/>
    <property type="evidence" value="ECO:0007669"/>
    <property type="project" value="UniProtKB-SubCell"/>
</dbReference>
<evidence type="ECO:0000256" key="10">
    <source>
        <dbReference type="SAM" id="Phobius"/>
    </source>
</evidence>
<dbReference type="Proteomes" id="UP000435323">
    <property type="component" value="Unassembled WGS sequence"/>
</dbReference>
<dbReference type="Gene3D" id="1.10.287.950">
    <property type="entry name" value="Methyl-accepting chemotaxis protein"/>
    <property type="match status" value="1"/>
</dbReference>
<dbReference type="PANTHER" id="PTHR32089:SF33">
    <property type="entry name" value="TOXIN COREGULATED PILUS BIOSYNTHESIS PROTEIN I"/>
    <property type="match status" value="1"/>
</dbReference>
<dbReference type="EMBL" id="WOBO01000004">
    <property type="protein sequence ID" value="MUK44486.1"/>
    <property type="molecule type" value="Genomic_DNA"/>
</dbReference>
<dbReference type="PANTHER" id="PTHR32089">
    <property type="entry name" value="METHYL-ACCEPTING CHEMOTAXIS PROTEIN MCPB"/>
    <property type="match status" value="1"/>
</dbReference>
<keyword evidence="2" id="KW-1003">Cell membrane</keyword>
<dbReference type="Gene3D" id="3.30.450.20">
    <property type="entry name" value="PAS domain"/>
    <property type="match status" value="1"/>
</dbReference>
<dbReference type="GO" id="GO:0006935">
    <property type="term" value="P:chemotaxis"/>
    <property type="evidence" value="ECO:0007669"/>
    <property type="project" value="UniProtKB-KW"/>
</dbReference>
<dbReference type="SUPFAM" id="SSF58104">
    <property type="entry name" value="Methyl-accepting chemotaxis protein (MCP) signaling domain"/>
    <property type="match status" value="1"/>
</dbReference>
<keyword evidence="5 10" id="KW-1133">Transmembrane helix</keyword>
<evidence type="ECO:0000259" key="11">
    <source>
        <dbReference type="PROSITE" id="PS50111"/>
    </source>
</evidence>
<keyword evidence="3" id="KW-0145">Chemotaxis</keyword>
<gene>
    <name evidence="12" type="ORF">GNP77_03735</name>
</gene>
<keyword evidence="4 10" id="KW-0812">Transmembrane</keyword>
<dbReference type="Pfam" id="PF00015">
    <property type="entry name" value="MCPsignal"/>
    <property type="match status" value="1"/>
</dbReference>
<dbReference type="GO" id="GO:0007165">
    <property type="term" value="P:signal transduction"/>
    <property type="evidence" value="ECO:0007669"/>
    <property type="project" value="UniProtKB-KW"/>
</dbReference>
<evidence type="ECO:0000256" key="3">
    <source>
        <dbReference type="ARBA" id="ARBA00022500"/>
    </source>
</evidence>
<name>A0A6N3YW60_ALIFS</name>
<comment type="subcellular location">
    <subcellularLocation>
        <location evidence="1">Cell membrane</location>
        <topology evidence="1">Multi-pass membrane protein</topology>
    </subcellularLocation>
</comment>
<dbReference type="PROSITE" id="PS50111">
    <property type="entry name" value="CHEMOTAXIS_TRANSDUC_2"/>
    <property type="match status" value="1"/>
</dbReference>
<comment type="similarity">
    <text evidence="8">Belongs to the methyl-accepting chemotaxis (MCP) protein family.</text>
</comment>
<dbReference type="Pfam" id="PF02743">
    <property type="entry name" value="dCache_1"/>
    <property type="match status" value="1"/>
</dbReference>
<protein>
    <submittedName>
        <fullName evidence="12">Methyl-accepting chemotaxis protein</fullName>
    </submittedName>
</protein>
<evidence type="ECO:0000256" key="7">
    <source>
        <dbReference type="ARBA" id="ARBA00023224"/>
    </source>
</evidence>
<evidence type="ECO:0000256" key="9">
    <source>
        <dbReference type="PROSITE-ProRule" id="PRU00284"/>
    </source>
</evidence>
<evidence type="ECO:0000313" key="12">
    <source>
        <dbReference type="EMBL" id="MUK44486.1"/>
    </source>
</evidence>
<proteinExistence type="inferred from homology"/>
<feature type="transmembrane region" description="Helical" evidence="10">
    <location>
        <begin position="250"/>
        <end position="273"/>
    </location>
</feature>
<dbReference type="CDD" id="cd11386">
    <property type="entry name" value="MCP_signal"/>
    <property type="match status" value="1"/>
</dbReference>
<evidence type="ECO:0000256" key="8">
    <source>
        <dbReference type="ARBA" id="ARBA00029447"/>
    </source>
</evidence>
<evidence type="ECO:0000256" key="6">
    <source>
        <dbReference type="ARBA" id="ARBA00023136"/>
    </source>
</evidence>
<sequence>MNGYRAFYNFNEKIAIESINDRSKLLASSLEEKINGYFSSLNSFSIYFKDDGSFDEEATEKSLNLLAEANNVENAFIGFKDGRVFGLGGILSNLNAKESRREWYARIFSGEDRVITKVYKDANNLSVFAFAVPVFNDNKEIIAALAFGIKQDTLNKAMLKLSNKNQIYTFIHDGYVITAKNEEHIGENINVLAKGLDGFNGKYIRLFDNNKGDYFVASNTKIDKYNLTISVYEYENDIYNASKNMLFDSILILVVLLIIMLPIIYYGVVYLIYKPIGGEPVKISEILSNIANGDLSQQLTSSDKDTGIYRSVTLLTRKMSEIVTTSHSISNNVSAASEEVSVVMLETAQNAQNELAQIEEISTAISELSSTSKEVTKNATYAENEVAKTKNSVLNGRKAIKDKLDKTTGIHNSIQVTAQLISELKIDTLNISEVTDVIDSISEQTNLLALNAAIEAARAGDAGRGFAVVADEVRTLAAKTQDSTLHIQNIITKLQSQAEKVNDNIMLNVDVIKESMGLAKNVQTAFTQISDSVDNISDISTLVATASQEQLHVTEEIAQNTIRTFDLVTQNVSAINQTQQATKEVSKLAVAQKIELDFFKVAAS</sequence>
<dbReference type="CDD" id="cd18773">
    <property type="entry name" value="PDC1_HK_sensor"/>
    <property type="match status" value="1"/>
</dbReference>
<dbReference type="InterPro" id="IPR004089">
    <property type="entry name" value="MCPsignal_dom"/>
</dbReference>
<evidence type="ECO:0000256" key="5">
    <source>
        <dbReference type="ARBA" id="ARBA00022989"/>
    </source>
</evidence>
<feature type="domain" description="Methyl-accepting transducer" evidence="11">
    <location>
        <begin position="329"/>
        <end position="565"/>
    </location>
</feature>
<comment type="caution">
    <text evidence="12">The sequence shown here is derived from an EMBL/GenBank/DDBJ whole genome shotgun (WGS) entry which is preliminary data.</text>
</comment>
<dbReference type="AlphaFoldDB" id="A0A6N3YW60"/>